<feature type="transmembrane region" description="Helical" evidence="5">
    <location>
        <begin position="126"/>
        <end position="149"/>
    </location>
</feature>
<feature type="transmembrane region" description="Helical" evidence="5">
    <location>
        <begin position="88"/>
        <end position="111"/>
    </location>
</feature>
<evidence type="ECO:0000259" key="6">
    <source>
        <dbReference type="Pfam" id="PF00582"/>
    </source>
</evidence>
<dbReference type="EMBL" id="JACNJZ010000219">
    <property type="protein sequence ID" value="MBC8319049.1"/>
    <property type="molecule type" value="Genomic_DNA"/>
</dbReference>
<dbReference type="GO" id="GO:1902600">
    <property type="term" value="P:proton transmembrane transport"/>
    <property type="evidence" value="ECO:0007669"/>
    <property type="project" value="InterPro"/>
</dbReference>
<dbReference type="GO" id="GO:0015297">
    <property type="term" value="F:antiporter activity"/>
    <property type="evidence" value="ECO:0007669"/>
    <property type="project" value="InterPro"/>
</dbReference>
<dbReference type="GO" id="GO:0016020">
    <property type="term" value="C:membrane"/>
    <property type="evidence" value="ECO:0007669"/>
    <property type="project" value="UniProtKB-SubCell"/>
</dbReference>
<dbReference type="PANTHER" id="PTHR43021:SF2">
    <property type="entry name" value="CATION_H+ EXCHANGER DOMAIN-CONTAINING PROTEIN"/>
    <property type="match status" value="1"/>
</dbReference>
<evidence type="ECO:0000313" key="9">
    <source>
        <dbReference type="Proteomes" id="UP000614424"/>
    </source>
</evidence>
<dbReference type="Gene3D" id="3.40.50.12370">
    <property type="match status" value="1"/>
</dbReference>
<evidence type="ECO:0000256" key="1">
    <source>
        <dbReference type="ARBA" id="ARBA00004141"/>
    </source>
</evidence>
<evidence type="ECO:0000259" key="7">
    <source>
        <dbReference type="Pfam" id="PF00999"/>
    </source>
</evidence>
<feature type="transmembrane region" description="Helical" evidence="5">
    <location>
        <begin position="341"/>
        <end position="361"/>
    </location>
</feature>
<evidence type="ECO:0000313" key="8">
    <source>
        <dbReference type="EMBL" id="MBC8319049.1"/>
    </source>
</evidence>
<feature type="transmembrane region" description="Helical" evidence="5">
    <location>
        <begin position="161"/>
        <end position="183"/>
    </location>
</feature>
<protein>
    <submittedName>
        <fullName evidence="8">Cation:proton antiporter</fullName>
    </submittedName>
</protein>
<accession>A0A8J6NFD7</accession>
<feature type="transmembrane region" description="Helical" evidence="5">
    <location>
        <begin position="60"/>
        <end position="76"/>
    </location>
</feature>
<evidence type="ECO:0000256" key="5">
    <source>
        <dbReference type="SAM" id="Phobius"/>
    </source>
</evidence>
<sequence length="718" mass="77702">MTEVTLGLAILLSVGLLFAKLGQKIKLPSVTGYILAGLLLGSGGLNIISQDVIGDQLEHFTQIALMLIAFGIGEHIELTRLRKAVRSIGLIAVLEGLGAFLIVAVSVYLVAPYSHLNSGSWLRQDYFILAILLGSIAIATAPATILHVTRELRASGPLTSTLMTVVAINNGVAIMIFGFALTVATQLVGDNSNAMSMAFTSGIIEISLALLMGVTTGLLLDFILPRLKRQDEMLTAGLALLLLCGESCRMFDLSPLLAGMAAGFIIVNKDTRDVRLFRILNSFEPPIYVLFFTLAGLHLHVEDIGMAGWVGVAYFLSRIIGKMAGAYTGARLTGACRAVQNYLGMALIPQAGVAIGLIFLISGKEELSRYAQVIIPVVLTTVVLTELFGPLGTRFAIVRSGESREQNVLRPECDGLSDKSCDLWHQASHGINIVPWTWQKLIPPAESEGFVAFGASNLISVPGLARIATLLANHFKAIPLSVRIVKPGTIDHLTEKGRGDLFRPEREEVEQLGYTLETELIQYDGVADALVSAVEYNAASAVVLGFPVEGTFQGFQQMLETVARHVLCPVVLVRFYGALHTERILVPLVDTKELKCLAPVILALSKIGEHRLTFLTLLHPGATAEEVEEKREELAQWTREHDIAMSAGFDVICTDARQETIVAEANNHDLLVMGASRKSALQKLFFGSLAETVAQKCRKPLLIVYHPDESDIIPGYHG</sequence>
<reference evidence="8 9" key="1">
    <citation type="submission" date="2020-08" db="EMBL/GenBank/DDBJ databases">
        <title>Bridging the membrane lipid divide: bacteria of the FCB group superphylum have the potential to synthesize archaeal ether lipids.</title>
        <authorList>
            <person name="Villanueva L."/>
            <person name="Von Meijenfeldt F.A.B."/>
            <person name="Westbye A.B."/>
            <person name="Yadav S."/>
            <person name="Hopmans E.C."/>
            <person name="Dutilh B.E."/>
            <person name="Sinninghe Damste J.S."/>
        </authorList>
    </citation>
    <scope>NUCLEOTIDE SEQUENCE [LARGE SCALE GENOMIC DNA]</scope>
    <source>
        <strain evidence="8">NIOZ-UU47</strain>
    </source>
</reference>
<dbReference type="Pfam" id="PF00999">
    <property type="entry name" value="Na_H_Exchanger"/>
    <property type="match status" value="1"/>
</dbReference>
<keyword evidence="3 5" id="KW-1133">Transmembrane helix</keyword>
<dbReference type="CDD" id="cd00293">
    <property type="entry name" value="USP-like"/>
    <property type="match status" value="1"/>
</dbReference>
<dbReference type="PANTHER" id="PTHR43021">
    <property type="entry name" value="NA(+)/H(+) ANTIPORTER-RELATED"/>
    <property type="match status" value="1"/>
</dbReference>
<proteinExistence type="predicted"/>
<dbReference type="InterPro" id="IPR006153">
    <property type="entry name" value="Cation/H_exchanger_TM"/>
</dbReference>
<keyword evidence="2 5" id="KW-0812">Transmembrane</keyword>
<dbReference type="InterPro" id="IPR006016">
    <property type="entry name" value="UspA"/>
</dbReference>
<comment type="subcellular location">
    <subcellularLocation>
        <location evidence="1">Membrane</location>
        <topology evidence="1">Multi-pass membrane protein</topology>
    </subcellularLocation>
</comment>
<feature type="domain" description="UspA" evidence="6">
    <location>
        <begin position="656"/>
        <end position="704"/>
    </location>
</feature>
<feature type="transmembrane region" description="Helical" evidence="5">
    <location>
        <begin position="287"/>
        <end position="316"/>
    </location>
</feature>
<evidence type="ECO:0000256" key="2">
    <source>
        <dbReference type="ARBA" id="ARBA00022692"/>
    </source>
</evidence>
<dbReference type="InterPro" id="IPR038770">
    <property type="entry name" value="Na+/solute_symporter_sf"/>
</dbReference>
<feature type="transmembrane region" description="Helical" evidence="5">
    <location>
        <begin position="203"/>
        <end position="224"/>
    </location>
</feature>
<evidence type="ECO:0000256" key="3">
    <source>
        <dbReference type="ARBA" id="ARBA00022989"/>
    </source>
</evidence>
<keyword evidence="4 5" id="KW-0472">Membrane</keyword>
<dbReference type="Pfam" id="PF00582">
    <property type="entry name" value="Usp"/>
    <property type="match status" value="1"/>
</dbReference>
<dbReference type="Proteomes" id="UP000614424">
    <property type="component" value="Unassembled WGS sequence"/>
</dbReference>
<dbReference type="AlphaFoldDB" id="A0A8J6NFD7"/>
<dbReference type="Gene3D" id="1.20.1530.20">
    <property type="match status" value="1"/>
</dbReference>
<organism evidence="8 9">
    <name type="scientific">Candidatus Desulfobia pelagia</name>
    <dbReference type="NCBI Taxonomy" id="2841692"/>
    <lineage>
        <taxon>Bacteria</taxon>
        <taxon>Pseudomonadati</taxon>
        <taxon>Thermodesulfobacteriota</taxon>
        <taxon>Desulfobulbia</taxon>
        <taxon>Desulfobulbales</taxon>
        <taxon>Desulfobulbaceae</taxon>
        <taxon>Candidatus Desulfobia</taxon>
    </lineage>
</organism>
<dbReference type="SUPFAM" id="SSF52402">
    <property type="entry name" value="Adenine nucleotide alpha hydrolases-like"/>
    <property type="match status" value="1"/>
</dbReference>
<name>A0A8J6NFD7_9BACT</name>
<gene>
    <name evidence="8" type="ORF">H8E41_14220</name>
</gene>
<feature type="transmembrane region" description="Helical" evidence="5">
    <location>
        <begin position="6"/>
        <end position="23"/>
    </location>
</feature>
<evidence type="ECO:0000256" key="4">
    <source>
        <dbReference type="ARBA" id="ARBA00023136"/>
    </source>
</evidence>
<feature type="domain" description="Cation/H+ exchanger transmembrane" evidence="7">
    <location>
        <begin position="16"/>
        <end position="391"/>
    </location>
</feature>
<feature type="transmembrane region" description="Helical" evidence="5">
    <location>
        <begin position="30"/>
        <end position="48"/>
    </location>
</feature>
<comment type="caution">
    <text evidence="8">The sequence shown here is derived from an EMBL/GenBank/DDBJ whole genome shotgun (WGS) entry which is preliminary data.</text>
</comment>